<dbReference type="PROSITE" id="PS51257">
    <property type="entry name" value="PROKAR_LIPOPROTEIN"/>
    <property type="match status" value="1"/>
</dbReference>
<protein>
    <recommendedName>
        <fullName evidence="3">Lipoprotein</fullName>
    </recommendedName>
</protein>
<evidence type="ECO:0000313" key="1">
    <source>
        <dbReference type="EMBL" id="PSH60913.1"/>
    </source>
</evidence>
<organism evidence="1 2">
    <name type="scientific">Phyllobacterium sophorae</name>
    <dbReference type="NCBI Taxonomy" id="1520277"/>
    <lineage>
        <taxon>Bacteria</taxon>
        <taxon>Pseudomonadati</taxon>
        <taxon>Pseudomonadota</taxon>
        <taxon>Alphaproteobacteria</taxon>
        <taxon>Hyphomicrobiales</taxon>
        <taxon>Phyllobacteriaceae</taxon>
        <taxon>Phyllobacterium</taxon>
    </lineage>
</organism>
<keyword evidence="2" id="KW-1185">Reference proteome</keyword>
<sequence length="72" mass="7706">MKRAIILIVGCVGISSCAAHKDKLAKCSADENPVRATAYHETQKQPSAPMFEVQEKLAAGDGCGPMRSVNQF</sequence>
<proteinExistence type="predicted"/>
<dbReference type="EMBL" id="PGGM01000015">
    <property type="protein sequence ID" value="PSH60913.1"/>
    <property type="molecule type" value="Genomic_DNA"/>
</dbReference>
<accession>A0A2P7B375</accession>
<reference evidence="2" key="1">
    <citation type="submission" date="2017-11" db="EMBL/GenBank/DDBJ databases">
        <authorList>
            <person name="Kuznetsova I."/>
            <person name="Sazanova A."/>
            <person name="Chirak E."/>
            <person name="Safronova V."/>
            <person name="Willems A."/>
        </authorList>
    </citation>
    <scope>NUCLEOTIDE SEQUENCE [LARGE SCALE GENOMIC DNA]</scope>
    <source>
        <strain evidence="2">CCBAU 03422</strain>
    </source>
</reference>
<evidence type="ECO:0008006" key="3">
    <source>
        <dbReference type="Google" id="ProtNLM"/>
    </source>
</evidence>
<evidence type="ECO:0000313" key="2">
    <source>
        <dbReference type="Proteomes" id="UP000241764"/>
    </source>
</evidence>
<name>A0A2P7B375_9HYPH</name>
<comment type="caution">
    <text evidence="1">The sequence shown here is derived from an EMBL/GenBank/DDBJ whole genome shotgun (WGS) entry which is preliminary data.</text>
</comment>
<gene>
    <name evidence="1" type="ORF">CU103_25460</name>
</gene>
<dbReference type="Proteomes" id="UP000241764">
    <property type="component" value="Unassembled WGS sequence"/>
</dbReference>
<dbReference type="AlphaFoldDB" id="A0A2P7B375"/>